<evidence type="ECO:0000313" key="5">
    <source>
        <dbReference type="EMBL" id="AKE66033.1"/>
    </source>
</evidence>
<gene>
    <name evidence="5" type="ORF">MYAER_3699</name>
</gene>
<dbReference type="InterPro" id="IPR024983">
    <property type="entry name" value="CHAT_dom"/>
</dbReference>
<feature type="repeat" description="TPR" evidence="3">
    <location>
        <begin position="252"/>
        <end position="285"/>
    </location>
</feature>
<dbReference type="Gene3D" id="1.25.40.10">
    <property type="entry name" value="Tetratricopeptide repeat domain"/>
    <property type="match status" value="4"/>
</dbReference>
<feature type="repeat" description="TPR" evidence="3">
    <location>
        <begin position="218"/>
        <end position="251"/>
    </location>
</feature>
<feature type="domain" description="CHAT" evidence="4">
    <location>
        <begin position="761"/>
        <end position="1045"/>
    </location>
</feature>
<dbReference type="InterPro" id="IPR011990">
    <property type="entry name" value="TPR-like_helical_dom_sf"/>
</dbReference>
<feature type="repeat" description="TPR" evidence="3">
    <location>
        <begin position="388"/>
        <end position="421"/>
    </location>
</feature>
<feature type="repeat" description="TPR" evidence="3">
    <location>
        <begin position="422"/>
        <end position="455"/>
    </location>
</feature>
<reference evidence="5 6" key="1">
    <citation type="journal article" date="2015" name="Genome Announc.">
        <title>Complete Genome Sequence of Microcystis aeruginosa NIES-2549, a Bloom-Forming Cyanobacterium from Lake Kasumigaura, Japan.</title>
        <authorList>
            <person name="Yamaguchi H."/>
            <person name="Suzuki S."/>
            <person name="Tanabe Y."/>
            <person name="Osana Y."/>
            <person name="Shimura Y."/>
            <person name="Ishida K."/>
            <person name="Kawachi M."/>
        </authorList>
    </citation>
    <scope>NUCLEOTIDE SEQUENCE [LARGE SCALE GENOMIC DNA]</scope>
    <source>
        <strain evidence="5 6">NIES-2549</strain>
    </source>
</reference>
<dbReference type="Proteomes" id="UP000034103">
    <property type="component" value="Chromosome"/>
</dbReference>
<dbReference type="EMBL" id="CP011304">
    <property type="protein sequence ID" value="AKE66033.1"/>
    <property type="molecule type" value="Genomic_DNA"/>
</dbReference>
<dbReference type="PROSITE" id="PS50293">
    <property type="entry name" value="TPR_REGION"/>
    <property type="match status" value="8"/>
</dbReference>
<dbReference type="AlphaFoldDB" id="A0A0F6RNB7"/>
<dbReference type="PANTHER" id="PTHR44943:SF4">
    <property type="entry name" value="TPR REPEAT-CONTAINING PROTEIN MJ0798"/>
    <property type="match status" value="1"/>
</dbReference>
<feature type="repeat" description="TPR" evidence="3">
    <location>
        <begin position="150"/>
        <end position="183"/>
    </location>
</feature>
<evidence type="ECO:0000313" key="6">
    <source>
        <dbReference type="Proteomes" id="UP000034103"/>
    </source>
</evidence>
<proteinExistence type="predicted"/>
<evidence type="ECO:0000256" key="2">
    <source>
        <dbReference type="ARBA" id="ARBA00022803"/>
    </source>
</evidence>
<sequence>MLSLLKKLWNWLKSLFIASPKAINPKEVKNTPPEPSDGEYEGILMGLFEQVAAGTTTGGLRGWLYSRHCDDKKLARWLEVKSEEWLQYPEDYQTLGRDLAALGKVMTGNLGEVSQRISLQLRDAVRDVSGVEGENLCPKETDLTEVVQDAEFWFEQGNQKYMNGDFIGEIASYDQALEFKPDDPDAWNNRGVALGNLGRFEQAIASFDRALEIKPDYHQAWDNRGIALHKLGRFEQAIASYDRALEFKPDFHEAWINRGVALGNLGRFEEAIASYDRALEIKPDLHQAWYNRGIALRNLGRLAEAIASYDRALEIKPDDHEAWNNRGIALRDLGRLEEAIASYDRALEIKPDFHEAWYNRGIALGNLGRLEEAIASYDQALEFKPDKHEAWNNRGIALGNLGRLAEAIASYDRALEIKPDDHDAWNNRGVALADLGRFEQAIASYDRALEIKPDFHLAWYGRGWAVCSLSKNRVSTPSLEALIYRKPIVALNDREPHIFALREALTHLIQGSPPWGQIYRYLGEAYLKHSQYKENASPYWREAIRHYQIALPILSEKDFPEDHLEILQGLIRAHLSLQEIPEARFYQQQGRHLFTRLRAQKRDKPAFERKFSSFSHLEIDLLIEENHPLDAIEQAEFYKNRCLTWILDNWQENPTSPDYATIQSLTGPNKAIIYWYLSEDNLTTFIITPEADPVIVEPEQRRQPARQFRTWLTEWDKQYLDYASKKETENKQNHPWRLSLNSRFAQLKRILQIDKILEPLPVSVDSLILIPHRDLHRFPLHTLFPEKYTATYLPSAQVGLRPQSGDSSYSPLLSVEDPKTEQKPMDFAQLESAIISHILQPSQRISTKKASRENVRNALENAHKTFHFTGHGYYDSFRPQASAIALSDGLLTVRDIRALNLSSYRLVCLAACETALTGKDGITTEYVGLVSAFLAAGATNVVSTLWPVKEISSAWFMINFYQRLLAGESPALALKNTQNWLKNITWQQLANWIEQLGQLPDLMEWVDRLEARAANILKEGSTIGLDQLTEYSDPYYWAAYTLTGQD</sequence>
<dbReference type="PROSITE" id="PS50005">
    <property type="entry name" value="TPR"/>
    <property type="match status" value="9"/>
</dbReference>
<protein>
    <submittedName>
        <fullName evidence="5">TPR domain protein, putative component of TonB system</fullName>
    </submittedName>
</protein>
<dbReference type="PANTHER" id="PTHR44943">
    <property type="entry name" value="CELLULOSE SYNTHASE OPERON PROTEIN C"/>
    <property type="match status" value="1"/>
</dbReference>
<keyword evidence="1" id="KW-0677">Repeat</keyword>
<evidence type="ECO:0000256" key="3">
    <source>
        <dbReference type="PROSITE-ProRule" id="PRU00339"/>
    </source>
</evidence>
<dbReference type="PATRIC" id="fig|1641812.3.peg.3828"/>
<evidence type="ECO:0000256" key="1">
    <source>
        <dbReference type="ARBA" id="ARBA00022737"/>
    </source>
</evidence>
<dbReference type="HOGENOM" id="CLU_003728_15_1_3"/>
<dbReference type="Pfam" id="PF12770">
    <property type="entry name" value="CHAT"/>
    <property type="match status" value="1"/>
</dbReference>
<feature type="repeat" description="TPR" evidence="3">
    <location>
        <begin position="184"/>
        <end position="217"/>
    </location>
</feature>
<organism evidence="5 6">
    <name type="scientific">Microcystis aeruginosa NIES-2549</name>
    <dbReference type="NCBI Taxonomy" id="1641812"/>
    <lineage>
        <taxon>Bacteria</taxon>
        <taxon>Bacillati</taxon>
        <taxon>Cyanobacteriota</taxon>
        <taxon>Cyanophyceae</taxon>
        <taxon>Oscillatoriophycideae</taxon>
        <taxon>Chroococcales</taxon>
        <taxon>Microcystaceae</taxon>
        <taxon>Microcystis</taxon>
    </lineage>
</organism>
<dbReference type="Pfam" id="PF00515">
    <property type="entry name" value="TPR_1"/>
    <property type="match status" value="2"/>
</dbReference>
<feature type="repeat" description="TPR" evidence="3">
    <location>
        <begin position="320"/>
        <end position="353"/>
    </location>
</feature>
<feature type="repeat" description="TPR" evidence="3">
    <location>
        <begin position="354"/>
        <end position="387"/>
    </location>
</feature>
<accession>A0A0F6RNB7</accession>
<dbReference type="InterPro" id="IPR019734">
    <property type="entry name" value="TPR_rpt"/>
</dbReference>
<name>A0A0F6RNB7_MICAE</name>
<keyword evidence="2 3" id="KW-0802">TPR repeat</keyword>
<dbReference type="SUPFAM" id="SSF48452">
    <property type="entry name" value="TPR-like"/>
    <property type="match status" value="2"/>
</dbReference>
<feature type="repeat" description="TPR" evidence="3">
    <location>
        <begin position="286"/>
        <end position="319"/>
    </location>
</feature>
<evidence type="ECO:0000259" key="4">
    <source>
        <dbReference type="Pfam" id="PF12770"/>
    </source>
</evidence>
<dbReference type="InterPro" id="IPR051685">
    <property type="entry name" value="Ycf3/AcsC/BcsC/TPR_MFPF"/>
</dbReference>
<dbReference type="Pfam" id="PF13432">
    <property type="entry name" value="TPR_16"/>
    <property type="match status" value="3"/>
</dbReference>
<dbReference type="RefSeq" id="WP_046663081.1">
    <property type="nucleotide sequence ID" value="NZ_CP011304.1"/>
</dbReference>
<dbReference type="SMART" id="SM00028">
    <property type="entry name" value="TPR"/>
    <property type="match status" value="10"/>
</dbReference>